<dbReference type="Pfam" id="PF07632">
    <property type="entry name" value="Sde182_NH-like"/>
    <property type="match status" value="1"/>
</dbReference>
<dbReference type="InterPro" id="IPR011483">
    <property type="entry name" value="Sde182_NH-like"/>
</dbReference>
<feature type="domain" description="Cellulose-binding Sde182 nucleoside hydrolase-like" evidence="2">
    <location>
        <begin position="28"/>
        <end position="269"/>
    </location>
</feature>
<dbReference type="RefSeq" id="WP_075083229.1">
    <property type="nucleotide sequence ID" value="NZ_CP042912.1"/>
</dbReference>
<feature type="signal peptide" evidence="1">
    <location>
        <begin position="1"/>
        <end position="23"/>
    </location>
</feature>
<reference evidence="3 4" key="1">
    <citation type="submission" date="2019-08" db="EMBL/GenBank/DDBJ databases">
        <title>Deep-cultivation of Planctomycetes and their phenomic and genomic characterization uncovers novel biology.</title>
        <authorList>
            <person name="Wiegand S."/>
            <person name="Jogler M."/>
            <person name="Boedeker C."/>
            <person name="Pinto D."/>
            <person name="Vollmers J."/>
            <person name="Rivas-Marin E."/>
            <person name="Kohn T."/>
            <person name="Peeters S.H."/>
            <person name="Heuer A."/>
            <person name="Rast P."/>
            <person name="Oberbeckmann S."/>
            <person name="Bunk B."/>
            <person name="Jeske O."/>
            <person name="Meyerdierks A."/>
            <person name="Storesund J.E."/>
            <person name="Kallscheuer N."/>
            <person name="Luecker S."/>
            <person name="Lage O.M."/>
            <person name="Pohl T."/>
            <person name="Merkel B.J."/>
            <person name="Hornburger P."/>
            <person name="Mueller R.-W."/>
            <person name="Bruemmer F."/>
            <person name="Labrenz M."/>
            <person name="Spormann A.M."/>
            <person name="Op den Camp H."/>
            <person name="Overmann J."/>
            <person name="Amann R."/>
            <person name="Jetten M.S.M."/>
            <person name="Mascher T."/>
            <person name="Medema M.H."/>
            <person name="Devos D.P."/>
            <person name="Kaster A.-K."/>
            <person name="Ovreas L."/>
            <person name="Rohde M."/>
            <person name="Galperin M.Y."/>
            <person name="Jogler C."/>
        </authorList>
    </citation>
    <scope>NUCLEOTIDE SEQUENCE [LARGE SCALE GENOMIC DNA]</scope>
    <source>
        <strain evidence="3 4">FC18</strain>
    </source>
</reference>
<evidence type="ECO:0000313" key="3">
    <source>
        <dbReference type="EMBL" id="QEG21605.1"/>
    </source>
</evidence>
<evidence type="ECO:0000259" key="2">
    <source>
        <dbReference type="Pfam" id="PF07632"/>
    </source>
</evidence>
<dbReference type="Proteomes" id="UP000322214">
    <property type="component" value="Chromosome"/>
</dbReference>
<feature type="chain" id="PRO_5022976779" evidence="1">
    <location>
        <begin position="24"/>
        <end position="424"/>
    </location>
</feature>
<dbReference type="OrthoDB" id="253051at2"/>
<accession>A0A5B9P8R4</accession>
<keyword evidence="4" id="KW-1185">Reference proteome</keyword>
<sequence length="424" mass="47898" precursor="true">MIRSVTILALLMLIALLVCAPCAAERHRVIVSTDIGGTDPDDFQSMVHLLVYADDLDIEGLISSPYGDGRKQDILDVIDCYEKDFPNLKTYSDDYPTPDQLRMLTKQGETERAPYCGFRKSTEGSRWIIECAKTEDDRPLHVLVWGGLEDIAQALHDDPEILPKLRVYWIGGPNKKWSPDAYQYIVEHHPKLWMIESNATYRGWFVGGPQAEDLGNETFVKNHVKGKGSLGDFFVSQKSDIKMGDTPSVAWLLKGKPDDPTQPGWGGQYVPAWRRPIKKLDRMPMPHDQIEIFGILELSLPTQNVPADSQATLNVENQKLVGHFSDNALRFRFCPKAAKKYNFTIGSNVASLDGITGTIKSVRPSPEIAKEASGLYRNWWTDTPDPAFAEDGHHGAKTVNRWREEFLRDFSERMLRCKLPKPLN</sequence>
<evidence type="ECO:0000313" key="4">
    <source>
        <dbReference type="Proteomes" id="UP000322214"/>
    </source>
</evidence>
<keyword evidence="1" id="KW-0732">Signal</keyword>
<name>A0A5B9P8R4_9BACT</name>
<evidence type="ECO:0000256" key="1">
    <source>
        <dbReference type="SAM" id="SignalP"/>
    </source>
</evidence>
<proteinExistence type="predicted"/>
<dbReference type="Gene3D" id="3.90.245.10">
    <property type="entry name" value="Ribonucleoside hydrolase-like"/>
    <property type="match status" value="1"/>
</dbReference>
<protein>
    <submittedName>
        <fullName evidence="3">Inosine-uridine preferring nucleoside hydrolase</fullName>
    </submittedName>
</protein>
<organism evidence="3 4">
    <name type="scientific">Mariniblastus fucicola</name>
    <dbReference type="NCBI Taxonomy" id="980251"/>
    <lineage>
        <taxon>Bacteria</taxon>
        <taxon>Pseudomonadati</taxon>
        <taxon>Planctomycetota</taxon>
        <taxon>Planctomycetia</taxon>
        <taxon>Pirellulales</taxon>
        <taxon>Pirellulaceae</taxon>
        <taxon>Mariniblastus</taxon>
    </lineage>
</organism>
<dbReference type="EMBL" id="CP042912">
    <property type="protein sequence ID" value="QEG21605.1"/>
    <property type="molecule type" value="Genomic_DNA"/>
</dbReference>
<dbReference type="KEGG" id="mff:MFFC18_14630"/>
<dbReference type="GO" id="GO:0016799">
    <property type="term" value="F:hydrolase activity, hydrolyzing N-glycosyl compounds"/>
    <property type="evidence" value="ECO:0007669"/>
    <property type="project" value="InterPro"/>
</dbReference>
<keyword evidence="3" id="KW-0378">Hydrolase</keyword>
<dbReference type="AlphaFoldDB" id="A0A5B9P8R4"/>
<dbReference type="STRING" id="980251.GCA_001642875_00436"/>
<gene>
    <name evidence="3" type="ORF">MFFC18_14630</name>
</gene>
<dbReference type="InterPro" id="IPR036452">
    <property type="entry name" value="Ribo_hydro-like"/>
</dbReference>
<dbReference type="SUPFAM" id="SSF53590">
    <property type="entry name" value="Nucleoside hydrolase"/>
    <property type="match status" value="1"/>
</dbReference>